<accession>A0A7C3LWW3</accession>
<organism evidence="2">
    <name type="scientific">Leptospirillum ferriphilum</name>
    <dbReference type="NCBI Taxonomy" id="178606"/>
    <lineage>
        <taxon>Bacteria</taxon>
        <taxon>Pseudomonadati</taxon>
        <taxon>Nitrospirota</taxon>
        <taxon>Nitrospiria</taxon>
        <taxon>Nitrospirales</taxon>
        <taxon>Nitrospiraceae</taxon>
        <taxon>Leptospirillum</taxon>
    </lineage>
</organism>
<feature type="transmembrane region" description="Helical" evidence="1">
    <location>
        <begin position="28"/>
        <end position="48"/>
    </location>
</feature>
<keyword evidence="1" id="KW-0812">Transmembrane</keyword>
<evidence type="ECO:0000313" key="2">
    <source>
        <dbReference type="EMBL" id="HFT92918.1"/>
    </source>
</evidence>
<protein>
    <submittedName>
        <fullName evidence="2">Uncharacterized protein</fullName>
    </submittedName>
</protein>
<evidence type="ECO:0000256" key="1">
    <source>
        <dbReference type="SAM" id="Phobius"/>
    </source>
</evidence>
<keyword evidence="1" id="KW-1133">Transmembrane helix</keyword>
<comment type="caution">
    <text evidence="2">The sequence shown here is derived from an EMBL/GenBank/DDBJ whole genome shotgun (WGS) entry which is preliminary data.</text>
</comment>
<proteinExistence type="predicted"/>
<gene>
    <name evidence="2" type="ORF">ENX03_03035</name>
</gene>
<dbReference type="EMBL" id="DTMM01000067">
    <property type="protein sequence ID" value="HFT92918.1"/>
    <property type="molecule type" value="Genomic_DNA"/>
</dbReference>
<keyword evidence="1" id="KW-0472">Membrane</keyword>
<name>A0A7C3LWW3_9BACT</name>
<reference evidence="2" key="1">
    <citation type="journal article" date="2020" name="mSystems">
        <title>Genome- and Community-Level Interaction Insights into Carbon Utilization and Element Cycling Functions of Hydrothermarchaeota in Hydrothermal Sediment.</title>
        <authorList>
            <person name="Zhou Z."/>
            <person name="Liu Y."/>
            <person name="Xu W."/>
            <person name="Pan J."/>
            <person name="Luo Z.H."/>
            <person name="Li M."/>
        </authorList>
    </citation>
    <scope>NUCLEOTIDE SEQUENCE [LARGE SCALE GENOMIC DNA]</scope>
    <source>
        <strain evidence="2">SpSt-902</strain>
    </source>
</reference>
<dbReference type="AlphaFoldDB" id="A0A7C3LWW3"/>
<sequence length="164" mass="18556">MSEEVDPSDPDDDDIPLAPHRKEGRGCFLTLVILSAIPVVFFLITFTGGDTLTYIYMRNWVTDHALMNRMPLAWSQERKNEARKILDRFYDAGRSKKVPPPEVIAVSSEFREMMSYPGDVHKDSLVALLRHAWADLVRYHVVSSVTPPSVLELEGGKNSPESVR</sequence>